<dbReference type="InterPro" id="IPR000652">
    <property type="entry name" value="Triosephosphate_isomerase"/>
</dbReference>
<gene>
    <name evidence="2" type="ORF">MNBD_DELTA04-114</name>
</gene>
<dbReference type="EC" id="5.3.1.1" evidence="2"/>
<dbReference type="GO" id="GO:0006094">
    <property type="term" value="P:gluconeogenesis"/>
    <property type="evidence" value="ECO:0007669"/>
    <property type="project" value="TreeGrafter"/>
</dbReference>
<proteinExistence type="predicted"/>
<dbReference type="InterPro" id="IPR035990">
    <property type="entry name" value="TIM_sf"/>
</dbReference>
<dbReference type="SUPFAM" id="SSF51351">
    <property type="entry name" value="Triosephosphate isomerase (TIM)"/>
    <property type="match status" value="1"/>
</dbReference>
<dbReference type="EMBL" id="UOEY01000063">
    <property type="protein sequence ID" value="VAW38729.1"/>
    <property type="molecule type" value="Genomic_DNA"/>
</dbReference>
<reference evidence="2" key="1">
    <citation type="submission" date="2018-06" db="EMBL/GenBank/DDBJ databases">
        <authorList>
            <person name="Zhirakovskaya E."/>
        </authorList>
    </citation>
    <scope>NUCLEOTIDE SEQUENCE</scope>
</reference>
<dbReference type="Pfam" id="PF00121">
    <property type="entry name" value="TIM"/>
    <property type="match status" value="1"/>
</dbReference>
<evidence type="ECO:0000313" key="2">
    <source>
        <dbReference type="EMBL" id="VAW38729.1"/>
    </source>
</evidence>
<keyword evidence="1 2" id="KW-0413">Isomerase</keyword>
<dbReference type="PANTHER" id="PTHR21139:SF42">
    <property type="entry name" value="TRIOSEPHOSPHATE ISOMERASE"/>
    <property type="match status" value="1"/>
</dbReference>
<dbReference type="GO" id="GO:0005829">
    <property type="term" value="C:cytosol"/>
    <property type="evidence" value="ECO:0007669"/>
    <property type="project" value="TreeGrafter"/>
</dbReference>
<dbReference type="GO" id="GO:0019563">
    <property type="term" value="P:glycerol catabolic process"/>
    <property type="evidence" value="ECO:0007669"/>
    <property type="project" value="TreeGrafter"/>
</dbReference>
<dbReference type="Gene3D" id="3.20.20.70">
    <property type="entry name" value="Aldolase class I"/>
    <property type="match status" value="1"/>
</dbReference>
<protein>
    <submittedName>
        <fullName evidence="2">Triosephosphate isomerase</fullName>
        <ecNumber evidence="2">5.3.1.1</ecNumber>
    </submittedName>
</protein>
<dbReference type="InterPro" id="IPR013785">
    <property type="entry name" value="Aldolase_TIM"/>
</dbReference>
<name>A0A3B0VPE2_9ZZZZ</name>
<dbReference type="GO" id="GO:0004807">
    <property type="term" value="F:triose-phosphate isomerase activity"/>
    <property type="evidence" value="ECO:0007669"/>
    <property type="project" value="UniProtKB-EC"/>
</dbReference>
<dbReference type="PANTHER" id="PTHR21139">
    <property type="entry name" value="TRIOSEPHOSPHATE ISOMERASE"/>
    <property type="match status" value="1"/>
</dbReference>
<dbReference type="CDD" id="cd00311">
    <property type="entry name" value="TIM"/>
    <property type="match status" value="1"/>
</dbReference>
<evidence type="ECO:0000256" key="1">
    <source>
        <dbReference type="ARBA" id="ARBA00023235"/>
    </source>
</evidence>
<organism evidence="2">
    <name type="scientific">hydrothermal vent metagenome</name>
    <dbReference type="NCBI Taxonomy" id="652676"/>
    <lineage>
        <taxon>unclassified sequences</taxon>
        <taxon>metagenomes</taxon>
        <taxon>ecological metagenomes</taxon>
    </lineage>
</organism>
<dbReference type="PROSITE" id="PS51440">
    <property type="entry name" value="TIM_2"/>
    <property type="match status" value="1"/>
</dbReference>
<dbReference type="GO" id="GO:0006096">
    <property type="term" value="P:glycolytic process"/>
    <property type="evidence" value="ECO:0007669"/>
    <property type="project" value="TreeGrafter"/>
</dbReference>
<accession>A0A3B0VPE2</accession>
<sequence>MEKIVLANWKAHLSPAGAEEWLADFAKGYHPLPGLRVILAVPFLHLDRVRHQAAGLDRVYLAAQDVSPYPPGSYTGATPAAWLAGLAEYVLIGHRERRRYFYETMQDAANKVNEAVAAGLRPILCMDRNEAGAQVAALDLAGLEQVISAYTPADAVQLEVARSAGAIAGAAEYFAGLSGDRPVLYGGGVNADTVGDLIVLPQLSGVMTAAGCLDPRHFIDLLVRAGEALGATSK</sequence>
<dbReference type="GO" id="GO:0046166">
    <property type="term" value="P:glyceraldehyde-3-phosphate biosynthetic process"/>
    <property type="evidence" value="ECO:0007669"/>
    <property type="project" value="TreeGrafter"/>
</dbReference>
<dbReference type="AlphaFoldDB" id="A0A3B0VPE2"/>